<sequence>MPVILSYHGAGGKAKALANLWRESTEQSMILVIPDASPSRVDGKCSLVWRQIGRGADTWKDLAQNDSCSGGQWTDDLRFTQVLLDKFQQERQSNAFFALGFSNGGDFIYQLLLTRQLAERFSGFAVAGAGMTERKRNASKQESNLDGFTLNQTIKRPFLFQMGTEDKKNIPLAVVAKAVDENPACQPVRSARHVMECFYFTHLSKSVGVYDMPTIRSITRDWLVRFNNANTQRHESLYPNLGAGPAPADQTITVREDYFEQGTESAAVAVLTTLDGGHDWPGWGGNRAPCPSRNCDINLLSEIIQFWRAHAGMLLPLP</sequence>
<gene>
    <name evidence="1" type="ORF">GCM10007939_01040</name>
</gene>
<dbReference type="Proteomes" id="UP001156694">
    <property type="component" value="Unassembled WGS sequence"/>
</dbReference>
<evidence type="ECO:0008006" key="3">
    <source>
        <dbReference type="Google" id="ProtNLM"/>
    </source>
</evidence>
<dbReference type="EMBL" id="BSNN01000001">
    <property type="protein sequence ID" value="GLQ33821.1"/>
    <property type="molecule type" value="Genomic_DNA"/>
</dbReference>
<evidence type="ECO:0000313" key="2">
    <source>
        <dbReference type="Proteomes" id="UP001156694"/>
    </source>
</evidence>
<proteinExistence type="predicted"/>
<dbReference type="Gene3D" id="3.40.50.1820">
    <property type="entry name" value="alpha/beta hydrolase"/>
    <property type="match status" value="1"/>
</dbReference>
<reference evidence="2" key="1">
    <citation type="journal article" date="2019" name="Int. J. Syst. Evol. Microbiol.">
        <title>The Global Catalogue of Microorganisms (GCM) 10K type strain sequencing project: providing services to taxonomists for standard genome sequencing and annotation.</title>
        <authorList>
            <consortium name="The Broad Institute Genomics Platform"/>
            <consortium name="The Broad Institute Genome Sequencing Center for Infectious Disease"/>
            <person name="Wu L."/>
            <person name="Ma J."/>
        </authorList>
    </citation>
    <scope>NUCLEOTIDE SEQUENCE [LARGE SCALE GENOMIC DNA]</scope>
    <source>
        <strain evidence="2">NBRC 110140</strain>
    </source>
</reference>
<evidence type="ECO:0000313" key="1">
    <source>
        <dbReference type="EMBL" id="GLQ33821.1"/>
    </source>
</evidence>
<name>A0ABQ5VRC4_9RHOB</name>
<dbReference type="InterPro" id="IPR029058">
    <property type="entry name" value="AB_hydrolase_fold"/>
</dbReference>
<keyword evidence="2" id="KW-1185">Reference proteome</keyword>
<dbReference type="RefSeq" id="WP_284375099.1">
    <property type="nucleotide sequence ID" value="NZ_BSNN01000001.1"/>
</dbReference>
<organism evidence="1 2">
    <name type="scientific">Amylibacter marinus</name>
    <dbReference type="NCBI Taxonomy" id="1475483"/>
    <lineage>
        <taxon>Bacteria</taxon>
        <taxon>Pseudomonadati</taxon>
        <taxon>Pseudomonadota</taxon>
        <taxon>Alphaproteobacteria</taxon>
        <taxon>Rhodobacterales</taxon>
        <taxon>Paracoccaceae</taxon>
        <taxon>Amylibacter</taxon>
    </lineage>
</organism>
<dbReference type="SUPFAM" id="SSF53474">
    <property type="entry name" value="alpha/beta-Hydrolases"/>
    <property type="match status" value="1"/>
</dbReference>
<accession>A0ABQ5VRC4</accession>
<comment type="caution">
    <text evidence="1">The sequence shown here is derived from an EMBL/GenBank/DDBJ whole genome shotgun (WGS) entry which is preliminary data.</text>
</comment>
<protein>
    <recommendedName>
        <fullName evidence="3">Polyhydroxybutyrate depolymerase</fullName>
    </recommendedName>
</protein>